<dbReference type="InterPro" id="IPR018076">
    <property type="entry name" value="T2SS_GspF_dom"/>
</dbReference>
<evidence type="ECO:0000259" key="8">
    <source>
        <dbReference type="Pfam" id="PF00482"/>
    </source>
</evidence>
<sequence>MRKRKWPLKEQAEFLKKAGELLQRGYHMSEAIESLSFQLHGTRKQDLVDCMALLKTGVPFHKALEEMGFNKELSGYVFFAEKHGNVAEAVLEGSNALLNRDRDARKLMKLMYYPLLLLAFTSILLFFVQNSLLPRFSLLFDSMGLEENLFTFIVSAFGQALPIVMGGAAAAIFAGFILQQFWFKSLPPLAQRKLLIRVPFAGNLLRILHTHYFSIQLCYLLSGGLSVFEALSFFVENKEQEFYSDTASLIKEQLAGGERLETILASLPFFEREFPWVVRHGQENGRLGEELRLYSKNCLAKLEGKVEKITRAIQPVMFLVIALLVVCIYMAILLPMFHMLDGI</sequence>
<dbReference type="InterPro" id="IPR003004">
    <property type="entry name" value="GspF/PilC"/>
</dbReference>
<evidence type="ECO:0000256" key="7">
    <source>
        <dbReference type="SAM" id="Phobius"/>
    </source>
</evidence>
<feature type="transmembrane region" description="Helical" evidence="7">
    <location>
        <begin position="316"/>
        <end position="337"/>
    </location>
</feature>
<evidence type="ECO:0000256" key="1">
    <source>
        <dbReference type="ARBA" id="ARBA00004651"/>
    </source>
</evidence>
<comment type="subcellular location">
    <subcellularLocation>
        <location evidence="1">Cell membrane</location>
        <topology evidence="1">Multi-pass membrane protein</topology>
    </subcellularLocation>
</comment>
<dbReference type="InterPro" id="IPR047692">
    <property type="entry name" value="T4P_ComGB"/>
</dbReference>
<feature type="domain" description="Type II secretion system protein GspF" evidence="8">
    <location>
        <begin position="213"/>
        <end position="335"/>
    </location>
</feature>
<keyword evidence="5 7" id="KW-1133">Transmembrane helix</keyword>
<dbReference type="OrthoDB" id="1638902at2"/>
<keyword evidence="4 7" id="KW-0812">Transmembrane</keyword>
<evidence type="ECO:0000313" key="9">
    <source>
        <dbReference type="EMBL" id="RDU35200.1"/>
    </source>
</evidence>
<comment type="caution">
    <text evidence="9">The sequence shown here is derived from an EMBL/GenBank/DDBJ whole genome shotgun (WGS) entry which is preliminary data.</text>
</comment>
<reference evidence="9 10" key="1">
    <citation type="submission" date="2018-07" db="EMBL/GenBank/DDBJ databases">
        <title>Bacillus sp. YLB-04 draft genome sequence.</title>
        <authorList>
            <person name="Yu L."/>
            <person name="Tang X."/>
        </authorList>
    </citation>
    <scope>NUCLEOTIDE SEQUENCE [LARGE SCALE GENOMIC DNA]</scope>
    <source>
        <strain evidence="9 10">YLB-04</strain>
    </source>
</reference>
<evidence type="ECO:0000256" key="4">
    <source>
        <dbReference type="ARBA" id="ARBA00022692"/>
    </source>
</evidence>
<dbReference type="Proteomes" id="UP000257144">
    <property type="component" value="Unassembled WGS sequence"/>
</dbReference>
<protein>
    <submittedName>
        <fullName evidence="9">Type II secretion system F family protein</fullName>
    </submittedName>
</protein>
<keyword evidence="3" id="KW-1003">Cell membrane</keyword>
<evidence type="ECO:0000256" key="3">
    <source>
        <dbReference type="ARBA" id="ARBA00022475"/>
    </source>
</evidence>
<feature type="domain" description="Type II secretion system protein GspF" evidence="8">
    <location>
        <begin position="14"/>
        <end position="128"/>
    </location>
</feature>
<accession>A0A3D8GL61</accession>
<dbReference type="AlphaFoldDB" id="A0A3D8GL61"/>
<dbReference type="NCBIfam" id="NF041012">
    <property type="entry name" value="T4P_ComGB"/>
    <property type="match status" value="1"/>
</dbReference>
<dbReference type="Pfam" id="PF00482">
    <property type="entry name" value="T2SSF"/>
    <property type="match status" value="2"/>
</dbReference>
<evidence type="ECO:0000256" key="2">
    <source>
        <dbReference type="ARBA" id="ARBA00005745"/>
    </source>
</evidence>
<keyword evidence="6 7" id="KW-0472">Membrane</keyword>
<keyword evidence="10" id="KW-1185">Reference proteome</keyword>
<evidence type="ECO:0000256" key="5">
    <source>
        <dbReference type="ARBA" id="ARBA00022989"/>
    </source>
</evidence>
<dbReference type="EMBL" id="QNQT01000013">
    <property type="protein sequence ID" value="RDU35200.1"/>
    <property type="molecule type" value="Genomic_DNA"/>
</dbReference>
<dbReference type="RefSeq" id="WP_115453769.1">
    <property type="nucleotide sequence ID" value="NZ_QNQT01000013.1"/>
</dbReference>
<name>A0A3D8GL61_9BACI</name>
<feature type="transmembrane region" description="Helical" evidence="7">
    <location>
        <begin position="149"/>
        <end position="178"/>
    </location>
</feature>
<organism evidence="9 10">
    <name type="scientific">Neobacillus piezotolerans</name>
    <dbReference type="NCBI Taxonomy" id="2259171"/>
    <lineage>
        <taxon>Bacteria</taxon>
        <taxon>Bacillati</taxon>
        <taxon>Bacillota</taxon>
        <taxon>Bacilli</taxon>
        <taxon>Bacillales</taxon>
        <taxon>Bacillaceae</taxon>
        <taxon>Neobacillus</taxon>
    </lineage>
</organism>
<feature type="transmembrane region" description="Helical" evidence="7">
    <location>
        <begin position="110"/>
        <end position="129"/>
    </location>
</feature>
<dbReference type="PANTHER" id="PTHR30012:SF0">
    <property type="entry name" value="TYPE II SECRETION SYSTEM PROTEIN F-RELATED"/>
    <property type="match status" value="1"/>
</dbReference>
<gene>
    <name evidence="9" type="ORF">DRW41_19440</name>
</gene>
<comment type="similarity">
    <text evidence="2">Belongs to the GSP F family.</text>
</comment>
<dbReference type="Gene3D" id="1.20.81.30">
    <property type="entry name" value="Type II secretion system (T2SS), domain F"/>
    <property type="match status" value="2"/>
</dbReference>
<evidence type="ECO:0000256" key="6">
    <source>
        <dbReference type="ARBA" id="ARBA00023136"/>
    </source>
</evidence>
<evidence type="ECO:0000313" key="10">
    <source>
        <dbReference type="Proteomes" id="UP000257144"/>
    </source>
</evidence>
<dbReference type="GO" id="GO:0005886">
    <property type="term" value="C:plasma membrane"/>
    <property type="evidence" value="ECO:0007669"/>
    <property type="project" value="UniProtKB-SubCell"/>
</dbReference>
<proteinExistence type="inferred from homology"/>
<dbReference type="InterPro" id="IPR042094">
    <property type="entry name" value="T2SS_GspF_sf"/>
</dbReference>
<dbReference type="PANTHER" id="PTHR30012">
    <property type="entry name" value="GENERAL SECRETION PATHWAY PROTEIN"/>
    <property type="match status" value="1"/>
</dbReference>